<dbReference type="EMBL" id="CACVBM020000599">
    <property type="protein sequence ID" value="CAA7021176.1"/>
    <property type="molecule type" value="Genomic_DNA"/>
</dbReference>
<accession>A0A6D2I0A1</accession>
<sequence length="369" mass="42260">MNMEEMKKSSSESHPPPTSFSSLPYEIVVSCLARISRIHRPTLSLVSKSFRSLIASAELDATRSRMGKTEECLYVCLDLNKNKPNPDMIVPRWYALAPIPKRQKLLPVSDLFPYQHPESSTIVSIDSEMYLIGGLVDGKRSRRMLFLESHRWRSLPDMIVPRERPAAEVIDGKIYVIGGCSKHWGEVYDPKTQAWEPLSPTTLDLTTQKSVVPGRLVMGGKVYEVNGLSLSSKPDICLAEIESNMWREIHISGSELFWRENEYSLWCVVEGLEKLSPSSYFPTRPVSVANSGGRRVTVWWKTVEYRRQGRHYTKDCKTDIWCAEISFHFFQIYGITRLRGCIEWSKSVYTYDGCDCRSEFFLHSAVVTH</sequence>
<feature type="compositionally biased region" description="Basic and acidic residues" evidence="1">
    <location>
        <begin position="1"/>
        <end position="11"/>
    </location>
</feature>
<comment type="caution">
    <text evidence="3">The sequence shown here is derived from an EMBL/GenBank/DDBJ whole genome shotgun (WGS) entry which is preliminary data.</text>
</comment>
<dbReference type="SMART" id="SM00612">
    <property type="entry name" value="Kelch"/>
    <property type="match status" value="2"/>
</dbReference>
<evidence type="ECO:0000313" key="4">
    <source>
        <dbReference type="Proteomes" id="UP000467841"/>
    </source>
</evidence>
<dbReference type="Proteomes" id="UP000467841">
    <property type="component" value="Unassembled WGS sequence"/>
</dbReference>
<dbReference type="PROSITE" id="PS50181">
    <property type="entry name" value="FBOX"/>
    <property type="match status" value="1"/>
</dbReference>
<dbReference type="Gene3D" id="2.120.10.80">
    <property type="entry name" value="Kelch-type beta propeller"/>
    <property type="match status" value="1"/>
</dbReference>
<dbReference type="SUPFAM" id="SSF81383">
    <property type="entry name" value="F-box domain"/>
    <property type="match status" value="1"/>
</dbReference>
<protein>
    <recommendedName>
        <fullName evidence="2">F-box domain-containing protein</fullName>
    </recommendedName>
</protein>
<dbReference type="InterPro" id="IPR050354">
    <property type="entry name" value="F-box/kelch-repeat_ARATH"/>
</dbReference>
<dbReference type="Pfam" id="PF00646">
    <property type="entry name" value="F-box"/>
    <property type="match status" value="1"/>
</dbReference>
<feature type="region of interest" description="Disordered" evidence="1">
    <location>
        <begin position="1"/>
        <end position="20"/>
    </location>
</feature>
<dbReference type="InterPro" id="IPR015915">
    <property type="entry name" value="Kelch-typ_b-propeller"/>
</dbReference>
<dbReference type="AlphaFoldDB" id="A0A6D2I0A1"/>
<feature type="domain" description="F-box" evidence="2">
    <location>
        <begin position="17"/>
        <end position="66"/>
    </location>
</feature>
<evidence type="ECO:0000259" key="2">
    <source>
        <dbReference type="PROSITE" id="PS50181"/>
    </source>
</evidence>
<dbReference type="OrthoDB" id="1053001at2759"/>
<dbReference type="CDD" id="cd22152">
    <property type="entry name" value="F-box_AtAFR-like"/>
    <property type="match status" value="1"/>
</dbReference>
<proteinExistence type="predicted"/>
<dbReference type="PANTHER" id="PTHR24414:SF196">
    <property type="entry name" value="BNACNNG12250D PROTEIN"/>
    <property type="match status" value="1"/>
</dbReference>
<dbReference type="InterPro" id="IPR006652">
    <property type="entry name" value="Kelch_1"/>
</dbReference>
<evidence type="ECO:0000313" key="3">
    <source>
        <dbReference type="EMBL" id="CAA7021176.1"/>
    </source>
</evidence>
<organism evidence="3 4">
    <name type="scientific">Microthlaspi erraticum</name>
    <dbReference type="NCBI Taxonomy" id="1685480"/>
    <lineage>
        <taxon>Eukaryota</taxon>
        <taxon>Viridiplantae</taxon>
        <taxon>Streptophyta</taxon>
        <taxon>Embryophyta</taxon>
        <taxon>Tracheophyta</taxon>
        <taxon>Spermatophyta</taxon>
        <taxon>Magnoliopsida</taxon>
        <taxon>eudicotyledons</taxon>
        <taxon>Gunneridae</taxon>
        <taxon>Pentapetalae</taxon>
        <taxon>rosids</taxon>
        <taxon>malvids</taxon>
        <taxon>Brassicales</taxon>
        <taxon>Brassicaceae</taxon>
        <taxon>Coluteocarpeae</taxon>
        <taxon>Microthlaspi</taxon>
    </lineage>
</organism>
<dbReference type="InterPro" id="IPR057499">
    <property type="entry name" value="Kelch_FKB95"/>
</dbReference>
<name>A0A6D2I0A1_9BRAS</name>
<dbReference type="SMART" id="SM00256">
    <property type="entry name" value="FBOX"/>
    <property type="match status" value="1"/>
</dbReference>
<dbReference type="InterPro" id="IPR036047">
    <property type="entry name" value="F-box-like_dom_sf"/>
</dbReference>
<keyword evidence="4" id="KW-1185">Reference proteome</keyword>
<dbReference type="SUPFAM" id="SSF117281">
    <property type="entry name" value="Kelch motif"/>
    <property type="match status" value="1"/>
</dbReference>
<reference evidence="3" key="1">
    <citation type="submission" date="2020-01" db="EMBL/GenBank/DDBJ databases">
        <authorList>
            <person name="Mishra B."/>
        </authorList>
    </citation>
    <scope>NUCLEOTIDE SEQUENCE [LARGE SCALE GENOMIC DNA]</scope>
</reference>
<dbReference type="PANTHER" id="PTHR24414">
    <property type="entry name" value="F-BOX/KELCH-REPEAT PROTEIN SKIP4"/>
    <property type="match status" value="1"/>
</dbReference>
<dbReference type="InterPro" id="IPR001810">
    <property type="entry name" value="F-box_dom"/>
</dbReference>
<dbReference type="Pfam" id="PF25210">
    <property type="entry name" value="Kelch_FKB95"/>
    <property type="match status" value="1"/>
</dbReference>
<gene>
    <name evidence="3" type="ORF">MERR_LOCUS8411</name>
</gene>
<evidence type="ECO:0000256" key="1">
    <source>
        <dbReference type="SAM" id="MobiDB-lite"/>
    </source>
</evidence>